<organism evidence="1 2">
    <name type="scientific">Curtobacterium aetherium</name>
    <dbReference type="NCBI Taxonomy" id="2841594"/>
    <lineage>
        <taxon>Bacteria</taxon>
        <taxon>Bacillati</taxon>
        <taxon>Actinomycetota</taxon>
        <taxon>Actinomycetes</taxon>
        <taxon>Micrococcales</taxon>
        <taxon>Microbacteriaceae</taxon>
        <taxon>Curtobacterium</taxon>
    </lineage>
</organism>
<protein>
    <submittedName>
        <fullName evidence="1">Uncharacterized protein</fullName>
    </submittedName>
</protein>
<evidence type="ECO:0000313" key="2">
    <source>
        <dbReference type="Proteomes" id="UP000681794"/>
    </source>
</evidence>
<sequence length="83" mass="9286">MTSRPDLFLIDVAFDAAGVHGHVFFRDPPNPELRRVIVHGTGDAADYRLEPAHSDSRDGWEPFLTEASWLMALVRPDTPGERS</sequence>
<evidence type="ECO:0000313" key="1">
    <source>
        <dbReference type="EMBL" id="QWS33061.1"/>
    </source>
</evidence>
<gene>
    <name evidence="1" type="ORF">KM842_12480</name>
</gene>
<keyword evidence="2" id="KW-1185">Reference proteome</keyword>
<reference evidence="1" key="1">
    <citation type="submission" date="2021-06" db="EMBL/GenBank/DDBJ databases">
        <authorList>
            <person name="Ellington A.J."/>
            <person name="Bryan N.C."/>
            <person name="Christner B.C."/>
            <person name="Reisch C.R."/>
        </authorList>
    </citation>
    <scope>NUCLEOTIDE SEQUENCE</scope>
    <source>
        <strain evidence="1">L6-1</strain>
    </source>
</reference>
<accession>A0ACD1E2Y5</accession>
<dbReference type="Proteomes" id="UP000681794">
    <property type="component" value="Chromosome"/>
</dbReference>
<name>A0ACD1E2Y5_9MICO</name>
<dbReference type="EMBL" id="CP076544">
    <property type="protein sequence ID" value="QWS33061.1"/>
    <property type="molecule type" value="Genomic_DNA"/>
</dbReference>
<proteinExistence type="predicted"/>